<evidence type="ECO:0000259" key="9">
    <source>
        <dbReference type="Pfam" id="PF25967"/>
    </source>
</evidence>
<feature type="transmembrane region" description="Helical" evidence="4">
    <location>
        <begin position="7"/>
        <end position="26"/>
    </location>
</feature>
<dbReference type="RefSeq" id="WP_160844466.1">
    <property type="nucleotide sequence ID" value="NZ_WVHT01000004.1"/>
</dbReference>
<evidence type="ECO:0000256" key="4">
    <source>
        <dbReference type="SAM" id="Phobius"/>
    </source>
</evidence>
<keyword evidence="4" id="KW-0472">Membrane</keyword>
<dbReference type="Gene3D" id="2.40.30.170">
    <property type="match status" value="1"/>
</dbReference>
<keyword evidence="5" id="KW-0732">Signal</keyword>
<evidence type="ECO:0000313" key="11">
    <source>
        <dbReference type="Proteomes" id="UP000466586"/>
    </source>
</evidence>
<feature type="chain" id="PRO_5029594328" evidence="5">
    <location>
        <begin position="22"/>
        <end position="392"/>
    </location>
</feature>
<dbReference type="PANTHER" id="PTHR30158">
    <property type="entry name" value="ACRA/E-RELATED COMPONENT OF DRUG EFFLUX TRANSPORTER"/>
    <property type="match status" value="1"/>
</dbReference>
<name>A0A7K1Y9M1_9SPHI</name>
<dbReference type="Gene3D" id="2.40.420.20">
    <property type="match status" value="1"/>
</dbReference>
<dbReference type="InterPro" id="IPR058626">
    <property type="entry name" value="MdtA-like_b-barrel"/>
</dbReference>
<dbReference type="SUPFAM" id="SSF111369">
    <property type="entry name" value="HlyD-like secretion proteins"/>
    <property type="match status" value="1"/>
</dbReference>
<feature type="signal peptide" evidence="5">
    <location>
        <begin position="1"/>
        <end position="21"/>
    </location>
</feature>
<evidence type="ECO:0000256" key="5">
    <source>
        <dbReference type="SAM" id="SignalP"/>
    </source>
</evidence>
<dbReference type="Pfam" id="PF25967">
    <property type="entry name" value="RND-MFP_C"/>
    <property type="match status" value="1"/>
</dbReference>
<dbReference type="Pfam" id="PF25944">
    <property type="entry name" value="Beta-barrel_RND"/>
    <property type="match status" value="1"/>
</dbReference>
<feature type="domain" description="Multidrug resistance protein MdtA-like alpha-helical hairpin" evidence="6">
    <location>
        <begin position="109"/>
        <end position="178"/>
    </location>
</feature>
<protein>
    <submittedName>
        <fullName evidence="10">Efflux RND transporter periplasmic adaptor subunit</fullName>
    </submittedName>
</protein>
<feature type="coiled-coil region" evidence="3">
    <location>
        <begin position="106"/>
        <end position="174"/>
    </location>
</feature>
<evidence type="ECO:0000259" key="6">
    <source>
        <dbReference type="Pfam" id="PF25876"/>
    </source>
</evidence>
<evidence type="ECO:0000313" key="10">
    <source>
        <dbReference type="EMBL" id="MXV51286.1"/>
    </source>
</evidence>
<sequence>MKTTKKTVPLILRFTPFLMIAAMVIYSSCGSSVANNTPPPPQELPVYSVVSKPVTTFTDYTASLQGSRDIEIRPKVDGYLEAIYIDEGSYVKKGQPLFRIDGRTYREQVNNANAALLSAKAALENASINVTKLTPLVQNNVVSDVQLRSAKAAYDAAKANVAQAQAQLQSAKINVGYTTITAPAEGYVGIIPFKTGSLVGQTMPQALTVLSETRDMHAYFTMSEVDFIAFKEQFAGNTIQEKIKKLPQVELLLADNTTYPAKGRVELAGGQFDKASGTISFRAVFPNANGLLRSGNTGKIRIPSLNTESLLVPQEATYELQDKVFAYVLADSNKVVGTPLTVTGTSSHFYLVSKGLKQGDKIVYKGIDRLRDGMIIKPLAMSADSLLRTASL</sequence>
<dbReference type="Pfam" id="PF25917">
    <property type="entry name" value="BSH_RND"/>
    <property type="match status" value="1"/>
</dbReference>
<keyword evidence="4" id="KW-0812">Transmembrane</keyword>
<reference evidence="10 11" key="1">
    <citation type="submission" date="2019-11" db="EMBL/GenBank/DDBJ databases">
        <title>Pedobacter sp. HMF7647 Genome sequencing and assembly.</title>
        <authorList>
            <person name="Kang H."/>
            <person name="Kim H."/>
            <person name="Joh K."/>
        </authorList>
    </citation>
    <scope>NUCLEOTIDE SEQUENCE [LARGE SCALE GENOMIC DNA]</scope>
    <source>
        <strain evidence="10 11">HMF7647</strain>
    </source>
</reference>
<dbReference type="PANTHER" id="PTHR30158:SF23">
    <property type="entry name" value="MULTIDRUG RESISTANCE PROTEIN MEXA"/>
    <property type="match status" value="1"/>
</dbReference>
<keyword evidence="11" id="KW-1185">Reference proteome</keyword>
<evidence type="ECO:0000259" key="8">
    <source>
        <dbReference type="Pfam" id="PF25944"/>
    </source>
</evidence>
<evidence type="ECO:0000256" key="1">
    <source>
        <dbReference type="ARBA" id="ARBA00004196"/>
    </source>
</evidence>
<evidence type="ECO:0000256" key="3">
    <source>
        <dbReference type="SAM" id="Coils"/>
    </source>
</evidence>
<accession>A0A7K1Y9M1</accession>
<keyword evidence="4" id="KW-1133">Transmembrane helix</keyword>
<dbReference type="GO" id="GO:0030313">
    <property type="term" value="C:cell envelope"/>
    <property type="evidence" value="ECO:0007669"/>
    <property type="project" value="UniProtKB-SubCell"/>
</dbReference>
<evidence type="ECO:0000256" key="2">
    <source>
        <dbReference type="ARBA" id="ARBA00009477"/>
    </source>
</evidence>
<dbReference type="Pfam" id="PF25876">
    <property type="entry name" value="HH_MFP_RND"/>
    <property type="match status" value="1"/>
</dbReference>
<proteinExistence type="inferred from homology"/>
<organism evidence="10 11">
    <name type="scientific">Hufsiella arboris</name>
    <dbReference type="NCBI Taxonomy" id="2695275"/>
    <lineage>
        <taxon>Bacteria</taxon>
        <taxon>Pseudomonadati</taxon>
        <taxon>Bacteroidota</taxon>
        <taxon>Sphingobacteriia</taxon>
        <taxon>Sphingobacteriales</taxon>
        <taxon>Sphingobacteriaceae</taxon>
        <taxon>Hufsiella</taxon>
    </lineage>
</organism>
<dbReference type="Proteomes" id="UP000466586">
    <property type="component" value="Unassembled WGS sequence"/>
</dbReference>
<comment type="similarity">
    <text evidence="2">Belongs to the membrane fusion protein (MFP) (TC 8.A.1) family.</text>
</comment>
<dbReference type="Gene3D" id="1.10.287.470">
    <property type="entry name" value="Helix hairpin bin"/>
    <property type="match status" value="1"/>
</dbReference>
<feature type="domain" description="Multidrug resistance protein MdtA-like beta-barrel" evidence="8">
    <location>
        <begin position="219"/>
        <end position="302"/>
    </location>
</feature>
<dbReference type="GO" id="GO:0022857">
    <property type="term" value="F:transmembrane transporter activity"/>
    <property type="evidence" value="ECO:0007669"/>
    <property type="project" value="InterPro"/>
</dbReference>
<dbReference type="EMBL" id="WVHT01000004">
    <property type="protein sequence ID" value="MXV51286.1"/>
    <property type="molecule type" value="Genomic_DNA"/>
</dbReference>
<evidence type="ECO:0000259" key="7">
    <source>
        <dbReference type="Pfam" id="PF25917"/>
    </source>
</evidence>
<feature type="domain" description="Multidrug resistance protein MdtA-like barrel-sandwich hybrid" evidence="7">
    <location>
        <begin position="69"/>
        <end position="207"/>
    </location>
</feature>
<dbReference type="InterPro" id="IPR058625">
    <property type="entry name" value="MdtA-like_BSH"/>
</dbReference>
<comment type="subcellular location">
    <subcellularLocation>
        <location evidence="1">Cell envelope</location>
    </subcellularLocation>
</comment>
<keyword evidence="3" id="KW-0175">Coiled coil</keyword>
<feature type="domain" description="Multidrug resistance protein MdtA-like C-terminal permuted SH3" evidence="9">
    <location>
        <begin position="310"/>
        <end position="369"/>
    </location>
</feature>
<dbReference type="Gene3D" id="2.40.50.100">
    <property type="match status" value="1"/>
</dbReference>
<dbReference type="AlphaFoldDB" id="A0A7K1Y9M1"/>
<dbReference type="InterPro" id="IPR058624">
    <property type="entry name" value="MdtA-like_HH"/>
</dbReference>
<dbReference type="InterPro" id="IPR058627">
    <property type="entry name" value="MdtA-like_C"/>
</dbReference>
<dbReference type="InterPro" id="IPR006143">
    <property type="entry name" value="RND_pump_MFP"/>
</dbReference>
<dbReference type="NCBIfam" id="TIGR01730">
    <property type="entry name" value="RND_mfp"/>
    <property type="match status" value="1"/>
</dbReference>
<dbReference type="GO" id="GO:0046677">
    <property type="term" value="P:response to antibiotic"/>
    <property type="evidence" value="ECO:0007669"/>
    <property type="project" value="TreeGrafter"/>
</dbReference>
<gene>
    <name evidence="10" type="ORF">GS399_09925</name>
</gene>
<dbReference type="GO" id="GO:0005886">
    <property type="term" value="C:plasma membrane"/>
    <property type="evidence" value="ECO:0007669"/>
    <property type="project" value="TreeGrafter"/>
</dbReference>
<comment type="caution">
    <text evidence="10">The sequence shown here is derived from an EMBL/GenBank/DDBJ whole genome shotgun (WGS) entry which is preliminary data.</text>
</comment>